<feature type="non-terminal residue" evidence="1">
    <location>
        <position position="253"/>
    </location>
</feature>
<name>A0A087TR99_STEMI</name>
<dbReference type="OrthoDB" id="6432606at2759"/>
<accession>A0A087TR99</accession>
<organism evidence="1 2">
    <name type="scientific">Stegodyphus mimosarum</name>
    <name type="common">African social velvet spider</name>
    <dbReference type="NCBI Taxonomy" id="407821"/>
    <lineage>
        <taxon>Eukaryota</taxon>
        <taxon>Metazoa</taxon>
        <taxon>Ecdysozoa</taxon>
        <taxon>Arthropoda</taxon>
        <taxon>Chelicerata</taxon>
        <taxon>Arachnida</taxon>
        <taxon>Araneae</taxon>
        <taxon>Araneomorphae</taxon>
        <taxon>Entelegynae</taxon>
        <taxon>Eresoidea</taxon>
        <taxon>Eresidae</taxon>
        <taxon>Stegodyphus</taxon>
    </lineage>
</organism>
<dbReference type="STRING" id="407821.A0A087TR99"/>
<evidence type="ECO:0000313" key="1">
    <source>
        <dbReference type="EMBL" id="KFM67638.1"/>
    </source>
</evidence>
<reference evidence="1 2" key="1">
    <citation type="submission" date="2013-11" db="EMBL/GenBank/DDBJ databases">
        <title>Genome sequencing of Stegodyphus mimosarum.</title>
        <authorList>
            <person name="Bechsgaard J."/>
        </authorList>
    </citation>
    <scope>NUCLEOTIDE SEQUENCE [LARGE SCALE GENOMIC DNA]</scope>
</reference>
<keyword evidence="2" id="KW-1185">Reference proteome</keyword>
<dbReference type="InterPro" id="IPR013320">
    <property type="entry name" value="ConA-like_dom_sf"/>
</dbReference>
<proteinExistence type="predicted"/>
<protein>
    <submittedName>
        <fullName evidence="1">Uncharacterized protein</fullName>
    </submittedName>
</protein>
<evidence type="ECO:0000313" key="2">
    <source>
        <dbReference type="Proteomes" id="UP000054359"/>
    </source>
</evidence>
<dbReference type="SUPFAM" id="SSF49899">
    <property type="entry name" value="Concanavalin A-like lectins/glucanases"/>
    <property type="match status" value="1"/>
</dbReference>
<dbReference type="AlphaFoldDB" id="A0A087TR99"/>
<gene>
    <name evidence="1" type="ORF">X975_10704</name>
</gene>
<dbReference type="Proteomes" id="UP000054359">
    <property type="component" value="Unassembled WGS sequence"/>
</dbReference>
<dbReference type="EMBL" id="KK116389">
    <property type="protein sequence ID" value="KFM67638.1"/>
    <property type="molecule type" value="Genomic_DNA"/>
</dbReference>
<sequence>MIDFFKSPNASLAVLLKSLNKLVDNMLDHPTWSLCFPGIQKGNLPDFRLKKRLKTAYNTHCLYASLLNPSSAWTSAAQYLSVTDDTGWSTFHKGFSFTLWLKQNDMSSIIPTVTSDITESFKNFNEEACVAEINEVYHIVSLGSDKLLMELWFGKNYGDIIVRMVSYSNGEVTCLAKTVCRSLLQDCVWHHVAINYSEDTDKSAVSSKVQIVIDGTREKICYLKYKRLGPKINKQCYVLLGHIEPYTEKTPEL</sequence>